<evidence type="ECO:0000256" key="1">
    <source>
        <dbReference type="ARBA" id="ARBA00023002"/>
    </source>
</evidence>
<dbReference type="Pfam" id="PF07992">
    <property type="entry name" value="Pyr_redox_2"/>
    <property type="match status" value="1"/>
</dbReference>
<proteinExistence type="predicted"/>
<reference evidence="4 5" key="1">
    <citation type="submission" date="2019-08" db="EMBL/GenBank/DDBJ databases">
        <title>Hyperibacter terrae gen. nov., sp. nov. and Hyperibacter viscosus sp. nov., two new members in the family Rhodospirillaceae isolated from the rhizosphere of Hypericum perforatum.</title>
        <authorList>
            <person name="Noviana Z."/>
        </authorList>
    </citation>
    <scope>NUCLEOTIDE SEQUENCE [LARGE SCALE GENOMIC DNA]</scope>
    <source>
        <strain evidence="4 5">R5913</strain>
    </source>
</reference>
<dbReference type="PANTHER" id="PTHR42949:SF3">
    <property type="entry name" value="ANAEROBIC GLYCEROL-3-PHOSPHATE DEHYDROGENASE SUBUNIT B"/>
    <property type="match status" value="1"/>
</dbReference>
<dbReference type="PIRSF" id="PIRSF037495">
    <property type="entry name" value="Opine_OX_OoxA/HcnB"/>
    <property type="match status" value="1"/>
</dbReference>
<dbReference type="EMBL" id="CP042906">
    <property type="protein sequence ID" value="QEX17038.1"/>
    <property type="molecule type" value="Genomic_DNA"/>
</dbReference>
<dbReference type="InterPro" id="IPR017224">
    <property type="entry name" value="Opine_Oxase_asu/HCN_bsu"/>
</dbReference>
<gene>
    <name evidence="4" type="ORF">FRZ44_23340</name>
</gene>
<name>A0A5J6MHP3_9PROT</name>
<sequence length="462" mass="49554">MTAGRMVIVGAGPAGTRAALTLARYGLKPTILDEAPRNGGQIYRRPPLEGEFCRSAQALYGFEAAKARRLHRDFDRNSDAFDHRPETLVWEIEPGRLQGYRYADRHRFSLDWESLILATGATDRIIPVPGWTKPGVYSLGGAQVALKYQGCAIGRRVVFLGSGPLLYLVAYQYAKAGGEVAAVLDTAPWAAKRHAAPGLLRAPGLFAKGLWYLAWLKARRIRIVHDVRPIEIMGQDRISNIGFDTPAGSDSIGCDALALGWGLRSEIQLAELAGCRLGFDPLNRQWLPERDADGRAAGPKHVYLAGDGAGIAGADAAETAGELAALALLADRGTAIDRNRQALLRRRLAGFRAARAALETAFPYPHALAAALPNNAVLCRCENVTAGELRATARIDATELNRAKAYCRVGMGRCQGRVCGPAAAEILAAALGKPVEAVGRFRAQPPVKPLPLEPLAEAEPAP</sequence>
<dbReference type="SUPFAM" id="SSF51905">
    <property type="entry name" value="FAD/NAD(P)-binding domain"/>
    <property type="match status" value="1"/>
</dbReference>
<dbReference type="InterPro" id="IPR023753">
    <property type="entry name" value="FAD/NAD-binding_dom"/>
</dbReference>
<dbReference type="Proteomes" id="UP000326202">
    <property type="component" value="Chromosome"/>
</dbReference>
<dbReference type="InterPro" id="IPR051691">
    <property type="entry name" value="Metab_Enz_Cyan_OpOx_G3PDH"/>
</dbReference>
<feature type="domain" description="FAD/NAD(P)-binding" evidence="2">
    <location>
        <begin position="5"/>
        <end position="320"/>
    </location>
</feature>
<evidence type="ECO:0000313" key="5">
    <source>
        <dbReference type="Proteomes" id="UP000326202"/>
    </source>
</evidence>
<dbReference type="GO" id="GO:0016491">
    <property type="term" value="F:oxidoreductase activity"/>
    <property type="evidence" value="ECO:0007669"/>
    <property type="project" value="UniProtKB-KW"/>
</dbReference>
<dbReference type="PANTHER" id="PTHR42949">
    <property type="entry name" value="ANAEROBIC GLYCEROL-3-PHOSPHATE DEHYDROGENASE SUBUNIT B"/>
    <property type="match status" value="1"/>
</dbReference>
<organism evidence="4 5">
    <name type="scientific">Hypericibacter terrae</name>
    <dbReference type="NCBI Taxonomy" id="2602015"/>
    <lineage>
        <taxon>Bacteria</taxon>
        <taxon>Pseudomonadati</taxon>
        <taxon>Pseudomonadota</taxon>
        <taxon>Alphaproteobacteria</taxon>
        <taxon>Rhodospirillales</taxon>
        <taxon>Dongiaceae</taxon>
        <taxon>Hypericibacter</taxon>
    </lineage>
</organism>
<evidence type="ECO:0000259" key="2">
    <source>
        <dbReference type="Pfam" id="PF07992"/>
    </source>
</evidence>
<evidence type="ECO:0000259" key="3">
    <source>
        <dbReference type="Pfam" id="PF17806"/>
    </source>
</evidence>
<dbReference type="InterPro" id="IPR036188">
    <property type="entry name" value="FAD/NAD-bd_sf"/>
</dbReference>
<accession>A0A5J6MHP3</accession>
<dbReference type="Gene3D" id="1.10.10.1100">
    <property type="entry name" value="BFD-like [2Fe-2S]-binding domain"/>
    <property type="match status" value="1"/>
</dbReference>
<dbReference type="Pfam" id="PF17806">
    <property type="entry name" value="SO_alpha_A3"/>
    <property type="match status" value="1"/>
</dbReference>
<dbReference type="RefSeq" id="WP_151177328.1">
    <property type="nucleotide sequence ID" value="NZ_CP042906.1"/>
</dbReference>
<dbReference type="OrthoDB" id="9801699at2"/>
<dbReference type="Gene3D" id="3.50.50.60">
    <property type="entry name" value="FAD/NAD(P)-binding domain"/>
    <property type="match status" value="2"/>
</dbReference>
<keyword evidence="5" id="KW-1185">Reference proteome</keyword>
<dbReference type="CDD" id="cd19946">
    <property type="entry name" value="GlpA-like_Fer2_BFD-like"/>
    <property type="match status" value="1"/>
</dbReference>
<keyword evidence="1" id="KW-0560">Oxidoreductase</keyword>
<dbReference type="AlphaFoldDB" id="A0A5J6MHP3"/>
<feature type="domain" description="SoxA A3" evidence="3">
    <location>
        <begin position="382"/>
        <end position="456"/>
    </location>
</feature>
<dbReference type="PRINTS" id="PR00368">
    <property type="entry name" value="FADPNR"/>
</dbReference>
<evidence type="ECO:0000313" key="4">
    <source>
        <dbReference type="EMBL" id="QEX17038.1"/>
    </source>
</evidence>
<protein>
    <submittedName>
        <fullName evidence="4">FAD/NAD(P)-binding oxidoreductase</fullName>
    </submittedName>
</protein>
<dbReference type="PRINTS" id="PR00411">
    <property type="entry name" value="PNDRDTASEI"/>
</dbReference>
<dbReference type="InterPro" id="IPR041117">
    <property type="entry name" value="SoxA_A3"/>
</dbReference>
<dbReference type="InterPro" id="IPR041854">
    <property type="entry name" value="BFD-like_2Fe2S-bd_dom_sf"/>
</dbReference>
<dbReference type="KEGG" id="htq:FRZ44_23340"/>